<evidence type="ECO:0000313" key="3">
    <source>
        <dbReference type="Proteomes" id="UP000249638"/>
    </source>
</evidence>
<dbReference type="AlphaFoldDB" id="A0A2W7P7I3"/>
<sequence>MPILSKTSILAASLEHEDVPVPEWGGDVRVAVMSGAARDRFMALQGEGKTPYSVFQARVLVCCVIDENGELLFSEDDVEALRGRSKEALDRVVDVAMRLNKLGVEAVEDEVKNSDAAPSGGTGSDSASTSESP</sequence>
<evidence type="ECO:0000313" key="2">
    <source>
        <dbReference type="EMBL" id="PZX32058.1"/>
    </source>
</evidence>
<proteinExistence type="predicted"/>
<comment type="caution">
    <text evidence="2">The sequence shown here is derived from an EMBL/GenBank/DDBJ whole genome shotgun (WGS) entry which is preliminary data.</text>
</comment>
<dbReference type="EMBL" id="QKZN01000002">
    <property type="protein sequence ID" value="PZX32058.1"/>
    <property type="molecule type" value="Genomic_DNA"/>
</dbReference>
<keyword evidence="3" id="KW-1185">Reference proteome</keyword>
<dbReference type="InterPro" id="IPR038556">
    <property type="entry name" value="TAC_Gp13-like_sf"/>
</dbReference>
<organism evidence="2 3">
    <name type="scientific">Cupriavidus phytorum</name>
    <dbReference type="NCBI Taxonomy" id="3024399"/>
    <lineage>
        <taxon>Bacteria</taxon>
        <taxon>Pseudomonadati</taxon>
        <taxon>Pseudomonadota</taxon>
        <taxon>Betaproteobacteria</taxon>
        <taxon>Burkholderiales</taxon>
        <taxon>Burkholderiaceae</taxon>
        <taxon>Cupriavidus</taxon>
    </lineage>
</organism>
<name>A0A2W7P7I3_9BURK</name>
<feature type="compositionally biased region" description="Low complexity" evidence="1">
    <location>
        <begin position="114"/>
        <end position="133"/>
    </location>
</feature>
<accession>A0A2W7P7I3</accession>
<evidence type="ECO:0008006" key="4">
    <source>
        <dbReference type="Google" id="ProtNLM"/>
    </source>
</evidence>
<dbReference type="Proteomes" id="UP000249638">
    <property type="component" value="Unassembled WGS sequence"/>
</dbReference>
<gene>
    <name evidence="2" type="ORF">C7416_102218</name>
</gene>
<dbReference type="Gene3D" id="3.30.2220.20">
    <property type="entry name" value="Phage tail assembly chaperone gp13-like"/>
    <property type="match status" value="1"/>
</dbReference>
<evidence type="ECO:0000256" key="1">
    <source>
        <dbReference type="SAM" id="MobiDB-lite"/>
    </source>
</evidence>
<feature type="region of interest" description="Disordered" evidence="1">
    <location>
        <begin position="108"/>
        <end position="133"/>
    </location>
</feature>
<protein>
    <recommendedName>
        <fullName evidence="4">Tail assembly chaperone</fullName>
    </recommendedName>
</protein>
<reference evidence="2" key="1">
    <citation type="submission" date="2018-06" db="EMBL/GenBank/DDBJ databases">
        <title>Genomic Encyclopedia of Type Strains, Phase IV (KMG-V): Genome sequencing to study the core and pangenomes of soil and plant-associated prokaryotes.</title>
        <authorList>
            <person name="Whitman W."/>
        </authorList>
    </citation>
    <scope>NUCLEOTIDE SEQUENCE [LARGE SCALE GENOMIC DNA]</scope>
    <source>
        <strain evidence="2">MLR2-44</strain>
    </source>
</reference>